<evidence type="ECO:0000313" key="3">
    <source>
        <dbReference type="EMBL" id="KAJ7334787.1"/>
    </source>
</evidence>
<organism evidence="3 4">
    <name type="scientific">Mycena albidolilacea</name>
    <dbReference type="NCBI Taxonomy" id="1033008"/>
    <lineage>
        <taxon>Eukaryota</taxon>
        <taxon>Fungi</taxon>
        <taxon>Dikarya</taxon>
        <taxon>Basidiomycota</taxon>
        <taxon>Agaricomycotina</taxon>
        <taxon>Agaricomycetes</taxon>
        <taxon>Agaricomycetidae</taxon>
        <taxon>Agaricales</taxon>
        <taxon>Marasmiineae</taxon>
        <taxon>Mycenaceae</taxon>
        <taxon>Mycena</taxon>
    </lineage>
</organism>
<feature type="compositionally biased region" description="Low complexity" evidence="1">
    <location>
        <begin position="51"/>
        <end position="62"/>
    </location>
</feature>
<dbReference type="Proteomes" id="UP001218218">
    <property type="component" value="Unassembled WGS sequence"/>
</dbReference>
<feature type="compositionally biased region" description="Basic residues" evidence="1">
    <location>
        <begin position="1"/>
        <end position="10"/>
    </location>
</feature>
<sequence length="469" mass="52349">MSSQHTTRKRPVSDEHDEAWEDVDVDLDPKSQILDLKQEFEEEVDSRSRTRSPARSATSARLSPRKRRFKTTTASPKKVPSPVVQPNAKIALPTEHMYNGGLFMVVYVLDVLKMAILLLRKPLGFLVFLWMFAFILHRISHTLRAAFAPLCYIPGISSSSLCLPDNYAGGSDTPSPKWADYPTLVDVQSATFEQLLDESSSGSVLALKIKKAEMATTDLVTLVRVSDLRSRDMLGDALRQFVDDARLAGRALNKLNSKVAGAVDGIMAVNDYALKTIEAAQTESPPSFLGQLVPWTKPRTDLVLSTFEDSMNYLSFTIQGLVLEFELNLQNLNKLEEQLSVLHELVSREDTSISSAKSDLLGELWTKVGGNRRKLRGYEHHLQLLKGLTEYRKQALVHVVSALQTLTQMSEDIENLRERVAAPELTGSRIPVEVHIRSIQNGLDRVKEGRSKAKVKESEALKRIMGAEV</sequence>
<keyword evidence="2" id="KW-1133">Transmembrane helix</keyword>
<proteinExistence type="predicted"/>
<feature type="region of interest" description="Disordered" evidence="1">
    <location>
        <begin position="40"/>
        <end position="81"/>
    </location>
</feature>
<evidence type="ECO:0000313" key="4">
    <source>
        <dbReference type="Proteomes" id="UP001218218"/>
    </source>
</evidence>
<accession>A0AAD6ZR26</accession>
<feature type="compositionally biased region" description="Acidic residues" evidence="1">
    <location>
        <begin position="15"/>
        <end position="26"/>
    </location>
</feature>
<evidence type="ECO:0000256" key="1">
    <source>
        <dbReference type="SAM" id="MobiDB-lite"/>
    </source>
</evidence>
<name>A0AAD6ZR26_9AGAR</name>
<reference evidence="3" key="1">
    <citation type="submission" date="2023-03" db="EMBL/GenBank/DDBJ databases">
        <title>Massive genome expansion in bonnet fungi (Mycena s.s.) driven by repeated elements and novel gene families across ecological guilds.</title>
        <authorList>
            <consortium name="Lawrence Berkeley National Laboratory"/>
            <person name="Harder C.B."/>
            <person name="Miyauchi S."/>
            <person name="Viragh M."/>
            <person name="Kuo A."/>
            <person name="Thoen E."/>
            <person name="Andreopoulos B."/>
            <person name="Lu D."/>
            <person name="Skrede I."/>
            <person name="Drula E."/>
            <person name="Henrissat B."/>
            <person name="Morin E."/>
            <person name="Kohler A."/>
            <person name="Barry K."/>
            <person name="LaButti K."/>
            <person name="Morin E."/>
            <person name="Salamov A."/>
            <person name="Lipzen A."/>
            <person name="Mereny Z."/>
            <person name="Hegedus B."/>
            <person name="Baldrian P."/>
            <person name="Stursova M."/>
            <person name="Weitz H."/>
            <person name="Taylor A."/>
            <person name="Grigoriev I.V."/>
            <person name="Nagy L.G."/>
            <person name="Martin F."/>
            <person name="Kauserud H."/>
        </authorList>
    </citation>
    <scope>NUCLEOTIDE SEQUENCE</scope>
    <source>
        <strain evidence="3">CBHHK002</strain>
    </source>
</reference>
<dbReference type="EMBL" id="JARIHO010000032">
    <property type="protein sequence ID" value="KAJ7334787.1"/>
    <property type="molecule type" value="Genomic_DNA"/>
</dbReference>
<keyword evidence="4" id="KW-1185">Reference proteome</keyword>
<evidence type="ECO:0000256" key="2">
    <source>
        <dbReference type="SAM" id="Phobius"/>
    </source>
</evidence>
<gene>
    <name evidence="3" type="ORF">DFH08DRAFT_293325</name>
</gene>
<feature type="region of interest" description="Disordered" evidence="1">
    <location>
        <begin position="1"/>
        <end position="26"/>
    </location>
</feature>
<dbReference type="AlphaFoldDB" id="A0AAD6ZR26"/>
<comment type="caution">
    <text evidence="3">The sequence shown here is derived from an EMBL/GenBank/DDBJ whole genome shotgun (WGS) entry which is preliminary data.</text>
</comment>
<keyword evidence="2" id="KW-0812">Transmembrane</keyword>
<protein>
    <submittedName>
        <fullName evidence="3">Uncharacterized protein</fullName>
    </submittedName>
</protein>
<keyword evidence="2" id="KW-0472">Membrane</keyword>
<feature type="transmembrane region" description="Helical" evidence="2">
    <location>
        <begin position="97"/>
        <end position="116"/>
    </location>
</feature>